<name>A0A0F4XL14_9PSED</name>
<dbReference type="EMBL" id="JZXC01000016">
    <property type="protein sequence ID" value="KKA06649.1"/>
    <property type="molecule type" value="Genomic_DNA"/>
</dbReference>
<accession>A0A0F4XL14</accession>
<dbReference type="AlphaFoldDB" id="A0A0F4XL14"/>
<protein>
    <recommendedName>
        <fullName evidence="3">Fis family transcriptional regulator</fullName>
    </recommendedName>
</protein>
<organism evidence="1 2">
    <name type="scientific">Pseudomonas kilonensis</name>
    <dbReference type="NCBI Taxonomy" id="132476"/>
    <lineage>
        <taxon>Bacteria</taxon>
        <taxon>Pseudomonadati</taxon>
        <taxon>Pseudomonadota</taxon>
        <taxon>Gammaproteobacteria</taxon>
        <taxon>Pseudomonadales</taxon>
        <taxon>Pseudomonadaceae</taxon>
        <taxon>Pseudomonas</taxon>
    </lineage>
</organism>
<proteinExistence type="predicted"/>
<comment type="caution">
    <text evidence="1">The sequence shown here is derived from an EMBL/GenBank/DDBJ whole genome shotgun (WGS) entry which is preliminary data.</text>
</comment>
<evidence type="ECO:0000313" key="1">
    <source>
        <dbReference type="EMBL" id="KKA06649.1"/>
    </source>
</evidence>
<evidence type="ECO:0000313" key="2">
    <source>
        <dbReference type="Proteomes" id="UP000033662"/>
    </source>
</evidence>
<dbReference type="OrthoDB" id="6996126at2"/>
<gene>
    <name evidence="1" type="ORF">VP02_17300</name>
</gene>
<sequence length="128" mass="14391">MPSPSRDDARIERRLIATLTEACETAKTEIPGFAWLTHTVDYRAFPQSLRVIWIFDSRASQEHALSTGADKRMRELTAAALNGAGVHVPHMARCVSFDSEEECRLRHGGDWRLRLAKVHTTNAPASHR</sequence>
<reference evidence="1 2" key="1">
    <citation type="submission" date="2015-03" db="EMBL/GenBank/DDBJ databases">
        <title>Pseudomonas fluorescens 1855-344 Genome sequencing and assembly.</title>
        <authorList>
            <person name="Eng W.W.H."/>
            <person name="Gan H.M."/>
            <person name="Savka M.A."/>
        </authorList>
    </citation>
    <scope>NUCLEOTIDE SEQUENCE [LARGE SCALE GENOMIC DNA]</scope>
    <source>
        <strain evidence="1 2">1855-344</strain>
    </source>
</reference>
<dbReference type="PATRIC" id="fig|132476.4.peg.1607"/>
<dbReference type="Proteomes" id="UP000033662">
    <property type="component" value="Unassembled WGS sequence"/>
</dbReference>
<evidence type="ECO:0008006" key="3">
    <source>
        <dbReference type="Google" id="ProtNLM"/>
    </source>
</evidence>